<evidence type="ECO:0000256" key="1">
    <source>
        <dbReference type="SAM" id="MobiDB-lite"/>
    </source>
</evidence>
<evidence type="ECO:0000313" key="2">
    <source>
        <dbReference type="EMBL" id="MDC8011281.1"/>
    </source>
</evidence>
<reference evidence="2" key="1">
    <citation type="submission" date="2023-02" db="EMBL/GenBank/DDBJ databases">
        <title>Tahibacter soli sp. nov. isolated from soil.</title>
        <authorList>
            <person name="Baek J.H."/>
            <person name="Lee J.K."/>
            <person name="Choi D.G."/>
            <person name="Jeon C.O."/>
        </authorList>
    </citation>
    <scope>NUCLEOTIDE SEQUENCE</scope>
    <source>
        <strain evidence="2">BL</strain>
    </source>
</reference>
<feature type="region of interest" description="Disordered" evidence="1">
    <location>
        <begin position="50"/>
        <end position="69"/>
    </location>
</feature>
<dbReference type="EMBL" id="JAOVZO020000001">
    <property type="protein sequence ID" value="MDC8011281.1"/>
    <property type="molecule type" value="Genomic_DNA"/>
</dbReference>
<feature type="compositionally biased region" description="Basic and acidic residues" evidence="1">
    <location>
        <begin position="56"/>
        <end position="69"/>
    </location>
</feature>
<evidence type="ECO:0000313" key="3">
    <source>
        <dbReference type="Proteomes" id="UP001139971"/>
    </source>
</evidence>
<protein>
    <submittedName>
        <fullName evidence="2">Uncharacterized protein</fullName>
    </submittedName>
</protein>
<dbReference type="Proteomes" id="UP001139971">
    <property type="component" value="Unassembled WGS sequence"/>
</dbReference>
<keyword evidence="3" id="KW-1185">Reference proteome</keyword>
<proteinExistence type="predicted"/>
<sequence length="69" mass="7798">MHNDAFSLFNTKLLFRTTAAPQRDHFAARSARRRLARLLAADCANDVPDAVADETDGARDDNRRIARRD</sequence>
<gene>
    <name evidence="2" type="ORF">OD750_001835</name>
</gene>
<accession>A0A9X3YHU0</accession>
<organism evidence="2 3">
    <name type="scientific">Tahibacter soli</name>
    <dbReference type="NCBI Taxonomy" id="2983605"/>
    <lineage>
        <taxon>Bacteria</taxon>
        <taxon>Pseudomonadati</taxon>
        <taxon>Pseudomonadota</taxon>
        <taxon>Gammaproteobacteria</taxon>
        <taxon>Lysobacterales</taxon>
        <taxon>Rhodanobacteraceae</taxon>
        <taxon>Tahibacter</taxon>
    </lineage>
</organism>
<comment type="caution">
    <text evidence="2">The sequence shown here is derived from an EMBL/GenBank/DDBJ whole genome shotgun (WGS) entry which is preliminary data.</text>
</comment>
<dbReference type="RefSeq" id="WP_263543697.1">
    <property type="nucleotide sequence ID" value="NZ_JAOVZO020000001.1"/>
</dbReference>
<name>A0A9X3YHU0_9GAMM</name>
<dbReference type="AlphaFoldDB" id="A0A9X3YHU0"/>